<dbReference type="STRING" id="201973.SAMN04488025_105120"/>
<dbReference type="Gene3D" id="1.10.520.20">
    <property type="entry name" value="N-terminal domain of the delta subunit of the F1F0-ATP synthase"/>
    <property type="match status" value="1"/>
</dbReference>
<dbReference type="SUPFAM" id="SSF47928">
    <property type="entry name" value="N-terminal domain of the delta subunit of the F1F0-ATP synthase"/>
    <property type="match status" value="1"/>
</dbReference>
<comment type="function">
    <text evidence="8">This protein is part of the stalk that links CF(0) to CF(1). It either transmits conformational changes from CF(0) to CF(1) or is implicated in proton conduction.</text>
</comment>
<evidence type="ECO:0000313" key="9">
    <source>
        <dbReference type="EMBL" id="SFF80023.1"/>
    </source>
</evidence>
<dbReference type="InterPro" id="IPR020781">
    <property type="entry name" value="ATPase_OSCP/d_CS"/>
</dbReference>
<name>A0A1I2LLN7_9BACL</name>
<dbReference type="PROSITE" id="PS00389">
    <property type="entry name" value="ATPASE_DELTA"/>
    <property type="match status" value="1"/>
</dbReference>
<keyword evidence="10" id="KW-1185">Reference proteome</keyword>
<gene>
    <name evidence="8" type="primary">atpH</name>
    <name evidence="9" type="ORF">SAMN04488025_105120</name>
</gene>
<evidence type="ECO:0000256" key="3">
    <source>
        <dbReference type="ARBA" id="ARBA00022781"/>
    </source>
</evidence>
<dbReference type="GO" id="GO:0046933">
    <property type="term" value="F:proton-transporting ATP synthase activity, rotational mechanism"/>
    <property type="evidence" value="ECO:0007669"/>
    <property type="project" value="UniProtKB-UniRule"/>
</dbReference>
<dbReference type="GO" id="GO:0005886">
    <property type="term" value="C:plasma membrane"/>
    <property type="evidence" value="ECO:0007669"/>
    <property type="project" value="UniProtKB-SubCell"/>
</dbReference>
<dbReference type="EMBL" id="FOOK01000005">
    <property type="protein sequence ID" value="SFF80023.1"/>
    <property type="molecule type" value="Genomic_DNA"/>
</dbReference>
<dbReference type="PANTHER" id="PTHR11910">
    <property type="entry name" value="ATP SYNTHASE DELTA CHAIN"/>
    <property type="match status" value="1"/>
</dbReference>
<dbReference type="Pfam" id="PF00213">
    <property type="entry name" value="OSCP"/>
    <property type="match status" value="1"/>
</dbReference>
<dbReference type="NCBIfam" id="TIGR01145">
    <property type="entry name" value="ATP_synt_delta"/>
    <property type="match status" value="1"/>
</dbReference>
<organism evidence="9 10">
    <name type="scientific">Planifilum fulgidum</name>
    <dbReference type="NCBI Taxonomy" id="201973"/>
    <lineage>
        <taxon>Bacteria</taxon>
        <taxon>Bacillati</taxon>
        <taxon>Bacillota</taxon>
        <taxon>Bacilli</taxon>
        <taxon>Bacillales</taxon>
        <taxon>Thermoactinomycetaceae</taxon>
        <taxon>Planifilum</taxon>
    </lineage>
</organism>
<evidence type="ECO:0000313" key="10">
    <source>
        <dbReference type="Proteomes" id="UP000198661"/>
    </source>
</evidence>
<keyword evidence="6 8" id="KW-0139">CF(1)</keyword>
<evidence type="ECO:0000256" key="8">
    <source>
        <dbReference type="HAMAP-Rule" id="MF_01416"/>
    </source>
</evidence>
<keyword evidence="7 8" id="KW-0066">ATP synthesis</keyword>
<keyword evidence="4 8" id="KW-0406">Ion transport</keyword>
<keyword evidence="3 8" id="KW-0375">Hydrogen ion transport</keyword>
<keyword evidence="5 8" id="KW-0472">Membrane</keyword>
<dbReference type="RefSeq" id="WP_092036260.1">
    <property type="nucleotide sequence ID" value="NZ_FOOK01000005.1"/>
</dbReference>
<comment type="similarity">
    <text evidence="8">Belongs to the ATPase delta chain family.</text>
</comment>
<dbReference type="NCBIfam" id="NF004403">
    <property type="entry name" value="PRK05758.2-4"/>
    <property type="match status" value="1"/>
</dbReference>
<sequence length="181" mass="20439">MSRTVIARRYAIALFELAREKGELDRVEQELDQVVETLQRVPELKEWLTAPAVDVERKKALIAERFQGLSAWTKNLLFLLLDRGRQGLISRIAEEYKHLADEARGVAEAVVTSALPLTEKEKEELAAVFEARLGKKLRVTNVVDSDLLGGLIVRVGDRLYDGSLRTKLIRFRQKLTGTQVG</sequence>
<proteinExistence type="inferred from homology"/>
<dbReference type="InterPro" id="IPR026015">
    <property type="entry name" value="ATP_synth_OSCP/delta_N_sf"/>
</dbReference>
<comment type="subcellular location">
    <subcellularLocation>
        <location evidence="8">Cell membrane</location>
        <topology evidence="8">Peripheral membrane protein</topology>
    </subcellularLocation>
    <subcellularLocation>
        <location evidence="1">Membrane</location>
    </subcellularLocation>
</comment>
<dbReference type="InterPro" id="IPR000711">
    <property type="entry name" value="ATPase_OSCP/dsu"/>
</dbReference>
<evidence type="ECO:0000256" key="7">
    <source>
        <dbReference type="ARBA" id="ARBA00023310"/>
    </source>
</evidence>
<dbReference type="OrthoDB" id="9802471at2"/>
<keyword evidence="2 8" id="KW-0813">Transport</keyword>
<evidence type="ECO:0000256" key="5">
    <source>
        <dbReference type="ARBA" id="ARBA00023136"/>
    </source>
</evidence>
<evidence type="ECO:0000256" key="4">
    <source>
        <dbReference type="ARBA" id="ARBA00023065"/>
    </source>
</evidence>
<dbReference type="Proteomes" id="UP000198661">
    <property type="component" value="Unassembled WGS sequence"/>
</dbReference>
<protein>
    <recommendedName>
        <fullName evidence="8">ATP synthase subunit delta</fullName>
    </recommendedName>
    <alternativeName>
        <fullName evidence="8">ATP synthase F(1) sector subunit delta</fullName>
    </alternativeName>
    <alternativeName>
        <fullName evidence="8">F-type ATPase subunit delta</fullName>
        <shortName evidence="8">F-ATPase subunit delta</shortName>
    </alternativeName>
</protein>
<dbReference type="NCBIfam" id="NF004402">
    <property type="entry name" value="PRK05758.2-2"/>
    <property type="match status" value="1"/>
</dbReference>
<evidence type="ECO:0000256" key="1">
    <source>
        <dbReference type="ARBA" id="ARBA00004370"/>
    </source>
</evidence>
<dbReference type="HAMAP" id="MF_01416">
    <property type="entry name" value="ATP_synth_delta_bact"/>
    <property type="match status" value="1"/>
</dbReference>
<comment type="function">
    <text evidence="8">F(1)F(0) ATP synthase produces ATP from ADP in the presence of a proton or sodium gradient. F-type ATPases consist of two structural domains, F(1) containing the extramembraneous catalytic core and F(0) containing the membrane proton channel, linked together by a central stalk and a peripheral stalk. During catalysis, ATP synthesis in the catalytic domain of F(1) is coupled via a rotary mechanism of the central stalk subunits to proton translocation.</text>
</comment>
<keyword evidence="8" id="KW-1003">Cell membrane</keyword>
<evidence type="ECO:0000256" key="6">
    <source>
        <dbReference type="ARBA" id="ARBA00023196"/>
    </source>
</evidence>
<dbReference type="GO" id="GO:0045259">
    <property type="term" value="C:proton-transporting ATP synthase complex"/>
    <property type="evidence" value="ECO:0007669"/>
    <property type="project" value="UniProtKB-KW"/>
</dbReference>
<dbReference type="AlphaFoldDB" id="A0A1I2LLN7"/>
<evidence type="ECO:0000256" key="2">
    <source>
        <dbReference type="ARBA" id="ARBA00022448"/>
    </source>
</evidence>
<accession>A0A1I2LLN7</accession>
<dbReference type="PRINTS" id="PR00125">
    <property type="entry name" value="ATPASEDELTA"/>
</dbReference>
<reference evidence="9 10" key="1">
    <citation type="submission" date="2016-10" db="EMBL/GenBank/DDBJ databases">
        <authorList>
            <person name="de Groot N.N."/>
        </authorList>
    </citation>
    <scope>NUCLEOTIDE SEQUENCE [LARGE SCALE GENOMIC DNA]</scope>
    <source>
        <strain evidence="9 10">DSM 44945</strain>
    </source>
</reference>